<accession>A0AAN5CHU4</accession>
<dbReference type="Pfam" id="PF10326">
    <property type="entry name" value="7TM_GPCR_Str"/>
    <property type="match status" value="1"/>
</dbReference>
<feature type="transmembrane region" description="Helical" evidence="1">
    <location>
        <begin position="43"/>
        <end position="68"/>
    </location>
</feature>
<dbReference type="SUPFAM" id="SSF81321">
    <property type="entry name" value="Family A G protein-coupled receptor-like"/>
    <property type="match status" value="1"/>
</dbReference>
<name>A0AAN5CHU4_9BILA</name>
<dbReference type="Proteomes" id="UP001328107">
    <property type="component" value="Unassembled WGS sequence"/>
</dbReference>
<evidence type="ECO:0000313" key="3">
    <source>
        <dbReference type="Proteomes" id="UP001328107"/>
    </source>
</evidence>
<organism evidence="2 3">
    <name type="scientific">Pristionchus mayeri</name>
    <dbReference type="NCBI Taxonomy" id="1317129"/>
    <lineage>
        <taxon>Eukaryota</taxon>
        <taxon>Metazoa</taxon>
        <taxon>Ecdysozoa</taxon>
        <taxon>Nematoda</taxon>
        <taxon>Chromadorea</taxon>
        <taxon>Rhabditida</taxon>
        <taxon>Rhabditina</taxon>
        <taxon>Diplogasteromorpha</taxon>
        <taxon>Diplogasteroidea</taxon>
        <taxon>Neodiplogasteridae</taxon>
        <taxon>Pristionchus</taxon>
    </lineage>
</organism>
<keyword evidence="3" id="KW-1185">Reference proteome</keyword>
<dbReference type="EMBL" id="BTRK01000004">
    <property type="protein sequence ID" value="GMR44702.1"/>
    <property type="molecule type" value="Genomic_DNA"/>
</dbReference>
<dbReference type="InterPro" id="IPR019423">
    <property type="entry name" value="7TM_GPCR_serpentine_rcpt_Srj"/>
</dbReference>
<evidence type="ECO:0000313" key="2">
    <source>
        <dbReference type="EMBL" id="GMR44702.1"/>
    </source>
</evidence>
<protein>
    <recommendedName>
        <fullName evidence="4">G protein-coupled receptor</fullName>
    </recommendedName>
</protein>
<feature type="transmembrane region" description="Helical" evidence="1">
    <location>
        <begin position="119"/>
        <end position="142"/>
    </location>
</feature>
<evidence type="ECO:0000256" key="1">
    <source>
        <dbReference type="SAM" id="Phobius"/>
    </source>
</evidence>
<gene>
    <name evidence="2" type="ORF">PMAYCL1PPCAC_14897</name>
</gene>
<reference evidence="3" key="1">
    <citation type="submission" date="2022-10" db="EMBL/GenBank/DDBJ databases">
        <title>Genome assembly of Pristionchus species.</title>
        <authorList>
            <person name="Yoshida K."/>
            <person name="Sommer R.J."/>
        </authorList>
    </citation>
    <scope>NUCLEOTIDE SEQUENCE [LARGE SCALE GENOMIC DNA]</scope>
    <source>
        <strain evidence="3">RS5460</strain>
    </source>
</reference>
<dbReference type="PANTHER" id="PTHR45907">
    <property type="entry name" value="SERPENTINE RECEPTOR, CLASS J"/>
    <property type="match status" value="1"/>
</dbReference>
<feature type="non-terminal residue" evidence="2">
    <location>
        <position position="162"/>
    </location>
</feature>
<keyword evidence="1" id="KW-1133">Transmembrane helix</keyword>
<dbReference type="InterPro" id="IPR019428">
    <property type="entry name" value="7TM_GPCR_serpentine_rcpt_Str"/>
</dbReference>
<evidence type="ECO:0008006" key="4">
    <source>
        <dbReference type="Google" id="ProtNLM"/>
    </source>
</evidence>
<keyword evidence="1" id="KW-0472">Membrane</keyword>
<dbReference type="AlphaFoldDB" id="A0AAN5CHU4"/>
<keyword evidence="1" id="KW-0812">Transmembrane</keyword>
<comment type="caution">
    <text evidence="2">The sequence shown here is derived from an EMBL/GenBank/DDBJ whole genome shotgun (WGS) entry which is preliminary data.</text>
</comment>
<feature type="transmembrane region" description="Helical" evidence="1">
    <location>
        <begin position="88"/>
        <end position="113"/>
    </location>
</feature>
<sequence length="162" mass="18128">MSGEEWSPVVHSNETEYVELYVVGMYWANGTFSGARWKCFGGAAMLVLIMASGYGIIITCSYTIISCLRTNAKSVSSIRMHKLLFKVLIYQTICPMLTAYFPAVYLIFAPILGFSWPPIAILMPNFCGIHPLFDGAVVLLAVTEYRNTLFRLIFCGRRSARS</sequence>
<proteinExistence type="predicted"/>
<dbReference type="PANTHER" id="PTHR45907:SF16">
    <property type="entry name" value="SERPENTINE RECEPTOR, CLASS J"/>
    <property type="match status" value="1"/>
</dbReference>